<dbReference type="PANTHER" id="PTHR43265">
    <property type="entry name" value="ESTERASE ESTD"/>
    <property type="match status" value="1"/>
</dbReference>
<sequence>MRFFLRLTITMVLSLLILTVDAQEYIADSVVFKSSIDTLQYGATITKPNTGSNFAAIVIVSGTGPQDREGTMGGTKWFTILADHLTKNGYAVLRMDDRGVGQTTGAYEVATTYDFAQDALQAVAFLKKYPEIDPERIGLLGHSEGGAAISIAASQSKDVKFLISLSGLAMNGLDALITQNESLVNAAPLKDREKKRFHEVNALMFAKAYQYADSTNTEQKMNEVYENWRKRDSAFFALQEDKFDTFRFPIHRYAPQVATPWYRYFVRYNAEMYLGDVMAPILAINGDRDNMVVPHNLEMWKKYAGRGKNKQVETHLLLGLNHLLQPEELNKQYDGTNREKIGLAPEVLTIITNWLKMNSF</sequence>
<dbReference type="EMBL" id="JBHULD010000018">
    <property type="protein sequence ID" value="MFD2556546.1"/>
    <property type="molecule type" value="Genomic_DNA"/>
</dbReference>
<dbReference type="EC" id="3.4.-.-" evidence="3"/>
<dbReference type="InterPro" id="IPR000073">
    <property type="entry name" value="AB_hydrolase_1"/>
</dbReference>
<feature type="chain" id="PRO_5045655190" evidence="1">
    <location>
        <begin position="23"/>
        <end position="360"/>
    </location>
</feature>
<organism evidence="3 4">
    <name type="scientific">Sphingobacterium tabacisoli</name>
    <dbReference type="NCBI Taxonomy" id="2044855"/>
    <lineage>
        <taxon>Bacteria</taxon>
        <taxon>Pseudomonadati</taxon>
        <taxon>Bacteroidota</taxon>
        <taxon>Sphingobacteriia</taxon>
        <taxon>Sphingobacteriales</taxon>
        <taxon>Sphingobacteriaceae</taxon>
        <taxon>Sphingobacterium</taxon>
    </lineage>
</organism>
<reference evidence="4" key="1">
    <citation type="journal article" date="2019" name="Int. J. Syst. Evol. Microbiol.">
        <title>The Global Catalogue of Microorganisms (GCM) 10K type strain sequencing project: providing services to taxonomists for standard genome sequencing and annotation.</title>
        <authorList>
            <consortium name="The Broad Institute Genomics Platform"/>
            <consortium name="The Broad Institute Genome Sequencing Center for Infectious Disease"/>
            <person name="Wu L."/>
            <person name="Ma J."/>
        </authorList>
    </citation>
    <scope>NUCLEOTIDE SEQUENCE [LARGE SCALE GENOMIC DNA]</scope>
    <source>
        <strain evidence="4">KCTC 52298</strain>
    </source>
</reference>
<proteinExistence type="predicted"/>
<keyword evidence="1" id="KW-0732">Signal</keyword>
<dbReference type="InterPro" id="IPR029058">
    <property type="entry name" value="AB_hydrolase_fold"/>
</dbReference>
<name>A0ABW5L6L1_9SPHI</name>
<evidence type="ECO:0000313" key="3">
    <source>
        <dbReference type="EMBL" id="MFD2556546.1"/>
    </source>
</evidence>
<dbReference type="GO" id="GO:0016787">
    <property type="term" value="F:hydrolase activity"/>
    <property type="evidence" value="ECO:0007669"/>
    <property type="project" value="UniProtKB-KW"/>
</dbReference>
<protein>
    <submittedName>
        <fullName evidence="3">Alpha/beta hydrolase family protein</fullName>
        <ecNumber evidence="3">3.4.-.-</ecNumber>
    </submittedName>
</protein>
<dbReference type="SUPFAM" id="SSF53474">
    <property type="entry name" value="alpha/beta-Hydrolases"/>
    <property type="match status" value="1"/>
</dbReference>
<feature type="signal peptide" evidence="1">
    <location>
        <begin position="1"/>
        <end position="22"/>
    </location>
</feature>
<dbReference type="RefSeq" id="WP_210352396.1">
    <property type="nucleotide sequence ID" value="NZ_JAEQMU010000001.1"/>
</dbReference>
<evidence type="ECO:0000313" key="4">
    <source>
        <dbReference type="Proteomes" id="UP001597440"/>
    </source>
</evidence>
<comment type="caution">
    <text evidence="3">The sequence shown here is derived from an EMBL/GenBank/DDBJ whole genome shotgun (WGS) entry which is preliminary data.</text>
</comment>
<accession>A0ABW5L6L1</accession>
<dbReference type="InterPro" id="IPR053145">
    <property type="entry name" value="AB_hydrolase_Est10"/>
</dbReference>
<keyword evidence="3" id="KW-0378">Hydrolase</keyword>
<dbReference type="Proteomes" id="UP001597440">
    <property type="component" value="Unassembled WGS sequence"/>
</dbReference>
<dbReference type="Gene3D" id="3.40.50.1820">
    <property type="entry name" value="alpha/beta hydrolase"/>
    <property type="match status" value="1"/>
</dbReference>
<keyword evidence="4" id="KW-1185">Reference proteome</keyword>
<gene>
    <name evidence="3" type="ORF">ACFSQW_19285</name>
</gene>
<dbReference type="PANTHER" id="PTHR43265:SF1">
    <property type="entry name" value="ESTERASE ESTD"/>
    <property type="match status" value="1"/>
</dbReference>
<dbReference type="Pfam" id="PF00561">
    <property type="entry name" value="Abhydrolase_1"/>
    <property type="match status" value="1"/>
</dbReference>
<evidence type="ECO:0000256" key="1">
    <source>
        <dbReference type="SAM" id="SignalP"/>
    </source>
</evidence>
<evidence type="ECO:0000259" key="2">
    <source>
        <dbReference type="Pfam" id="PF00561"/>
    </source>
</evidence>
<feature type="domain" description="AB hydrolase-1" evidence="2">
    <location>
        <begin position="73"/>
        <end position="327"/>
    </location>
</feature>